<sequence length="286" mass="33545">MKNVDIKDCKRNKTSSRIIKPSSVKELNRVNSLLHKLKEVTRAKENLAIDNKTLKFKLAELQKEKCSLSKLTKKLNKDSKLSKSDTDFIVLNKKEYEEFKKRYCAMAQELEQIQLMFSDLCKHSILREKLAENYLDNALQLQDEIRRFKIRESLNTQNLETKIKLLQETLTNRNKEFSEYEGVQRNNEHLLSLLEKYDDKVTELQTELDLRNLKLEQLEGKEKKHTLKSMEERVQFLVDLLEKCKNQLGEISEAEAEPAKNESNSDIIDQMLQKEPKPSGRGREVT</sequence>
<evidence type="ECO:0000313" key="2">
    <source>
        <dbReference type="EMBL" id="CAI2360734.1"/>
    </source>
</evidence>
<comment type="caution">
    <text evidence="2">The sequence shown here is derived from an EMBL/GenBank/DDBJ whole genome shotgun (WGS) entry which is preliminary data.</text>
</comment>
<reference evidence="2" key="1">
    <citation type="submission" date="2023-07" db="EMBL/GenBank/DDBJ databases">
        <authorList>
            <consortium name="AG Swart"/>
            <person name="Singh M."/>
            <person name="Singh A."/>
            <person name="Seah K."/>
            <person name="Emmerich C."/>
        </authorList>
    </citation>
    <scope>NUCLEOTIDE SEQUENCE</scope>
    <source>
        <strain evidence="2">DP1</strain>
    </source>
</reference>
<name>A0AAD1X4S5_EUPCR</name>
<accession>A0AAD1X4S5</accession>
<dbReference type="Proteomes" id="UP001295684">
    <property type="component" value="Unassembled WGS sequence"/>
</dbReference>
<evidence type="ECO:0000313" key="3">
    <source>
        <dbReference type="Proteomes" id="UP001295684"/>
    </source>
</evidence>
<dbReference type="EMBL" id="CAMPGE010001931">
    <property type="protein sequence ID" value="CAI2360734.1"/>
    <property type="molecule type" value="Genomic_DNA"/>
</dbReference>
<gene>
    <name evidence="2" type="ORF">ECRASSUSDP1_LOCUS2039</name>
</gene>
<protein>
    <submittedName>
        <fullName evidence="2">Uncharacterized protein</fullName>
    </submittedName>
</protein>
<feature type="region of interest" description="Disordered" evidence="1">
    <location>
        <begin position="252"/>
        <end position="286"/>
    </location>
</feature>
<proteinExistence type="predicted"/>
<feature type="compositionally biased region" description="Basic and acidic residues" evidence="1">
    <location>
        <begin position="272"/>
        <end position="286"/>
    </location>
</feature>
<evidence type="ECO:0000256" key="1">
    <source>
        <dbReference type="SAM" id="MobiDB-lite"/>
    </source>
</evidence>
<keyword evidence="3" id="KW-1185">Reference proteome</keyword>
<dbReference type="AlphaFoldDB" id="A0AAD1X4S5"/>
<organism evidence="2 3">
    <name type="scientific">Euplotes crassus</name>
    <dbReference type="NCBI Taxonomy" id="5936"/>
    <lineage>
        <taxon>Eukaryota</taxon>
        <taxon>Sar</taxon>
        <taxon>Alveolata</taxon>
        <taxon>Ciliophora</taxon>
        <taxon>Intramacronucleata</taxon>
        <taxon>Spirotrichea</taxon>
        <taxon>Hypotrichia</taxon>
        <taxon>Euplotida</taxon>
        <taxon>Euplotidae</taxon>
        <taxon>Moneuplotes</taxon>
    </lineage>
</organism>